<dbReference type="OrthoDB" id="1272877at2"/>
<gene>
    <name evidence="1" type="ORF">FSB76_15900</name>
</gene>
<dbReference type="KEGG" id="mgk:FSB76_15900"/>
<dbReference type="PROSITE" id="PS51257">
    <property type="entry name" value="PROKAR_LIPOPROTEIN"/>
    <property type="match status" value="1"/>
</dbReference>
<accession>A0A5B8W0C2</accession>
<protein>
    <recommendedName>
        <fullName evidence="3">Lipoprotein</fullName>
    </recommendedName>
</protein>
<dbReference type="AlphaFoldDB" id="A0A5B8W0C2"/>
<sequence>MMKKHTFFLFAAIFLFGSCGMLQSIMKSTFPYTANLVIPASSSIDQPHTAISTANSFDQDFTKDGNNANRISEVRIISAKLQSKDPSDYNIGNIAALRIYMAKADGSDEVLVAIRKDITANVGNSVVLDIDNSHFLDEIVREPSVRIRMVYLLRKAVNTDVELKVSLSIGAEPRER</sequence>
<reference evidence="1 2" key="1">
    <citation type="journal article" date="2013" name="J. Microbiol.">
        <title>Mucilaginibacter ginsenosidivorax sp. nov., with ginsenoside converting activity isolated from sediment.</title>
        <authorList>
            <person name="Kim J.K."/>
            <person name="Choi T.E."/>
            <person name="Liu Q.M."/>
            <person name="Park H.Y."/>
            <person name="Yi T.H."/>
            <person name="Yoon M.H."/>
            <person name="Kim S.C."/>
            <person name="Im W.T."/>
        </authorList>
    </citation>
    <scope>NUCLEOTIDE SEQUENCE [LARGE SCALE GENOMIC DNA]</scope>
    <source>
        <strain evidence="1 2">KHI28</strain>
    </source>
</reference>
<dbReference type="RefSeq" id="WP_147054966.1">
    <property type="nucleotide sequence ID" value="NZ_CP042437.1"/>
</dbReference>
<organism evidence="1 2">
    <name type="scientific">Mucilaginibacter ginsenosidivorax</name>
    <dbReference type="NCBI Taxonomy" id="862126"/>
    <lineage>
        <taxon>Bacteria</taxon>
        <taxon>Pseudomonadati</taxon>
        <taxon>Bacteroidota</taxon>
        <taxon>Sphingobacteriia</taxon>
        <taxon>Sphingobacteriales</taxon>
        <taxon>Sphingobacteriaceae</taxon>
        <taxon>Mucilaginibacter</taxon>
    </lineage>
</organism>
<name>A0A5B8W0C2_9SPHI</name>
<keyword evidence="2" id="KW-1185">Reference proteome</keyword>
<evidence type="ECO:0000313" key="2">
    <source>
        <dbReference type="Proteomes" id="UP000321362"/>
    </source>
</evidence>
<proteinExistence type="predicted"/>
<dbReference type="EMBL" id="CP042437">
    <property type="protein sequence ID" value="QEC77357.1"/>
    <property type="molecule type" value="Genomic_DNA"/>
</dbReference>
<evidence type="ECO:0008006" key="3">
    <source>
        <dbReference type="Google" id="ProtNLM"/>
    </source>
</evidence>
<dbReference type="Proteomes" id="UP000321362">
    <property type="component" value="Chromosome"/>
</dbReference>
<evidence type="ECO:0000313" key="1">
    <source>
        <dbReference type="EMBL" id="QEC77357.1"/>
    </source>
</evidence>